<comment type="caution">
    <text evidence="1">The sequence shown here is derived from an EMBL/GenBank/DDBJ whole genome shotgun (WGS) entry which is preliminary data.</text>
</comment>
<dbReference type="EMBL" id="JRLW01000005">
    <property type="protein sequence ID" value="KGO89763.1"/>
    <property type="molecule type" value="Genomic_DNA"/>
</dbReference>
<proteinExistence type="predicted"/>
<gene>
    <name evidence="1" type="ORF">Q764_06130</name>
</gene>
<evidence type="ECO:0000313" key="1">
    <source>
        <dbReference type="EMBL" id="KGO89763.1"/>
    </source>
</evidence>
<dbReference type="STRING" id="1121899.GCA_000430025_01853"/>
<dbReference type="AlphaFoldDB" id="A0A0A2MEA6"/>
<organism evidence="1 2">
    <name type="scientific">Flavobacterium suncheonense GH29-5 = DSM 17707</name>
    <dbReference type="NCBI Taxonomy" id="1121899"/>
    <lineage>
        <taxon>Bacteria</taxon>
        <taxon>Pseudomonadati</taxon>
        <taxon>Bacteroidota</taxon>
        <taxon>Flavobacteriia</taxon>
        <taxon>Flavobacteriales</taxon>
        <taxon>Flavobacteriaceae</taxon>
        <taxon>Flavobacterium</taxon>
    </lineage>
</organism>
<dbReference type="RefSeq" id="WP_026980294.1">
    <property type="nucleotide sequence ID" value="NZ_AUCZ01000008.1"/>
</dbReference>
<protein>
    <submittedName>
        <fullName evidence="1">Uncharacterized protein</fullName>
    </submittedName>
</protein>
<reference evidence="1 2" key="1">
    <citation type="submission" date="2013-09" db="EMBL/GenBank/DDBJ databases">
        <authorList>
            <person name="Zeng Z."/>
            <person name="Chen C."/>
        </authorList>
    </citation>
    <scope>NUCLEOTIDE SEQUENCE [LARGE SCALE GENOMIC DNA]</scope>
    <source>
        <strain evidence="1 2">GH29-5</strain>
    </source>
</reference>
<evidence type="ECO:0000313" key="2">
    <source>
        <dbReference type="Proteomes" id="UP000030121"/>
    </source>
</evidence>
<keyword evidence="2" id="KW-1185">Reference proteome</keyword>
<sequence length="75" mass="8361">MNAKILLDIVQKPTETPNKLECQVKVEIDGTGAAITVALMEVFRKSPELFKLFKKAVIMTDQAKSIEEIADLIKD</sequence>
<dbReference type="Proteomes" id="UP000030121">
    <property type="component" value="Unassembled WGS sequence"/>
</dbReference>
<accession>A0A0A2MEA6</accession>
<name>A0A0A2MEA6_9FLAO</name>